<sequence>MAAKSISTLLEDVRLLSEEGHALVQAVRALVKQTFGTVDEEVKYGGILFAVDGVSFAGVFAYRQHVSLEFGQGAAITDPYGLLEGAGKGRRHLKLRGLSDLADKQVADYLPLALQAAKG</sequence>
<gene>
    <name evidence="2" type="ORF">KAK11_04070</name>
</gene>
<evidence type="ECO:0000313" key="2">
    <source>
        <dbReference type="EMBL" id="MBQ0934496.1"/>
    </source>
</evidence>
<dbReference type="Proteomes" id="UP000672097">
    <property type="component" value="Unassembled WGS sequence"/>
</dbReference>
<dbReference type="EMBL" id="JAGQDG010000001">
    <property type="protein sequence ID" value="MBQ0934496.1"/>
    <property type="molecule type" value="Genomic_DNA"/>
</dbReference>
<organism evidence="2 3">
    <name type="scientific">Ideonella paludis</name>
    <dbReference type="NCBI Taxonomy" id="1233411"/>
    <lineage>
        <taxon>Bacteria</taxon>
        <taxon>Pseudomonadati</taxon>
        <taxon>Pseudomonadota</taxon>
        <taxon>Betaproteobacteria</taxon>
        <taxon>Burkholderiales</taxon>
        <taxon>Sphaerotilaceae</taxon>
        <taxon>Ideonella</taxon>
    </lineage>
</organism>
<feature type="domain" description="YdhG-like" evidence="1">
    <location>
        <begin position="23"/>
        <end position="110"/>
    </location>
</feature>
<dbReference type="Gene3D" id="3.90.1150.200">
    <property type="match status" value="1"/>
</dbReference>
<protein>
    <submittedName>
        <fullName evidence="2">DUF1801 domain-containing protein</fullName>
    </submittedName>
</protein>
<dbReference type="SUPFAM" id="SSF159888">
    <property type="entry name" value="YdhG-like"/>
    <property type="match status" value="1"/>
</dbReference>
<dbReference type="RefSeq" id="WP_210806398.1">
    <property type="nucleotide sequence ID" value="NZ_JAGQDG010000001.1"/>
</dbReference>
<accession>A0ABS5DTN6</accession>
<comment type="caution">
    <text evidence="2">The sequence shown here is derived from an EMBL/GenBank/DDBJ whole genome shotgun (WGS) entry which is preliminary data.</text>
</comment>
<proteinExistence type="predicted"/>
<dbReference type="InterPro" id="IPR014922">
    <property type="entry name" value="YdhG-like"/>
</dbReference>
<evidence type="ECO:0000259" key="1">
    <source>
        <dbReference type="Pfam" id="PF08818"/>
    </source>
</evidence>
<reference evidence="2 3" key="1">
    <citation type="submission" date="2021-04" db="EMBL/GenBank/DDBJ databases">
        <title>The genome sequence of type strain Ideonella paludis KCTC 32238.</title>
        <authorList>
            <person name="Liu Y."/>
        </authorList>
    </citation>
    <scope>NUCLEOTIDE SEQUENCE [LARGE SCALE GENOMIC DNA]</scope>
    <source>
        <strain evidence="2 3">KCTC 32238</strain>
    </source>
</reference>
<name>A0ABS5DTN6_9BURK</name>
<dbReference type="Pfam" id="PF08818">
    <property type="entry name" value="DUF1801"/>
    <property type="match status" value="1"/>
</dbReference>
<evidence type="ECO:0000313" key="3">
    <source>
        <dbReference type="Proteomes" id="UP000672097"/>
    </source>
</evidence>
<keyword evidence="3" id="KW-1185">Reference proteome</keyword>